<reference evidence="2" key="1">
    <citation type="submission" date="2016-07" db="EMBL/GenBank/DDBJ databases">
        <authorList>
            <person name="Florea S."/>
            <person name="Webb J.S."/>
            <person name="Jaromczyk J."/>
            <person name="Schardl C.L."/>
        </authorList>
    </citation>
    <scope>NUCLEOTIDE SEQUENCE [LARGE SCALE GENOMIC DNA]</scope>
</reference>
<dbReference type="EMBL" id="KX557281">
    <property type="protein sequence ID" value="AOE44572.1"/>
    <property type="molecule type" value="Genomic_DNA"/>
</dbReference>
<protein>
    <submittedName>
        <fullName evidence="1">Uncharacterized protein</fullName>
    </submittedName>
</protein>
<gene>
    <name evidence="1" type="primary">64</name>
    <name evidence="1" type="ORF">SEA_JUMBO_64</name>
</gene>
<name>A0A1B3B0Q0_9CAUD</name>
<dbReference type="GeneID" id="29067954"/>
<dbReference type="OrthoDB" id="21711at10239"/>
<dbReference type="KEGG" id="vg:29067954"/>
<proteinExistence type="predicted"/>
<dbReference type="RefSeq" id="YP_009291029.1">
    <property type="nucleotide sequence ID" value="NC_031109.1"/>
</dbReference>
<evidence type="ECO:0000313" key="2">
    <source>
        <dbReference type="Proteomes" id="UP000203357"/>
    </source>
</evidence>
<dbReference type="Proteomes" id="UP000203357">
    <property type="component" value="Segment"/>
</dbReference>
<sequence>MSPRKPDPVFSFTDKGIPTLAEAWDGKTVPPVPKFPETESGRRARGELEMLVEYVVKDWFVNHFSEVVPTAEYIAHEVQKLDGKPCSSGAVWGILEKWEEIGFAKSAFKPRRFFSFEVGAFQKGLPELYRQNKRKKKNQAKFGRFGWDQDGT</sequence>
<keyword evidence="2" id="KW-1185">Reference proteome</keyword>
<evidence type="ECO:0000313" key="1">
    <source>
        <dbReference type="EMBL" id="AOE44572.1"/>
    </source>
</evidence>
<organism evidence="1 2">
    <name type="scientific">Gordonia phage Jumbo</name>
    <dbReference type="NCBI Taxonomy" id="1887650"/>
    <lineage>
        <taxon>Viruses</taxon>
        <taxon>Duplodnaviria</taxon>
        <taxon>Heunggongvirae</taxon>
        <taxon>Uroviricota</taxon>
        <taxon>Caudoviricetes</taxon>
        <taxon>Gorjumvirus</taxon>
        <taxon>Gorjumvirus jumbo</taxon>
    </lineage>
</organism>
<accession>A0A1B3B0Q0</accession>